<dbReference type="CDD" id="cd09917">
    <property type="entry name" value="F-box_SF"/>
    <property type="match status" value="1"/>
</dbReference>
<organism evidence="3 4">
    <name type="scientific">Xanthoceras sorbifolium</name>
    <dbReference type="NCBI Taxonomy" id="99658"/>
    <lineage>
        <taxon>Eukaryota</taxon>
        <taxon>Viridiplantae</taxon>
        <taxon>Streptophyta</taxon>
        <taxon>Embryophyta</taxon>
        <taxon>Tracheophyta</taxon>
        <taxon>Spermatophyta</taxon>
        <taxon>Magnoliopsida</taxon>
        <taxon>eudicotyledons</taxon>
        <taxon>Gunneridae</taxon>
        <taxon>Pentapetalae</taxon>
        <taxon>rosids</taxon>
        <taxon>malvids</taxon>
        <taxon>Sapindales</taxon>
        <taxon>Sapindaceae</taxon>
        <taxon>Xanthoceroideae</taxon>
        <taxon>Xanthoceras</taxon>
    </lineage>
</organism>
<dbReference type="SMART" id="SM00256">
    <property type="entry name" value="FBOX"/>
    <property type="match status" value="1"/>
</dbReference>
<dbReference type="EMBL" id="JAFEMO010000002">
    <property type="protein sequence ID" value="KAH7575223.1"/>
    <property type="molecule type" value="Genomic_DNA"/>
</dbReference>
<reference evidence="3 4" key="1">
    <citation type="submission" date="2021-02" db="EMBL/GenBank/DDBJ databases">
        <title>Plant Genome Project.</title>
        <authorList>
            <person name="Zhang R.-G."/>
        </authorList>
    </citation>
    <scope>NUCLEOTIDE SEQUENCE [LARGE SCALE GENOMIC DNA]</scope>
    <source>
        <tissue evidence="3">Leaves</tissue>
    </source>
</reference>
<comment type="caution">
    <text evidence="3">The sequence shown here is derived from an EMBL/GenBank/DDBJ whole genome shotgun (WGS) entry which is preliminary data.</text>
</comment>
<evidence type="ECO:0000256" key="1">
    <source>
        <dbReference type="SAM" id="Phobius"/>
    </source>
</evidence>
<keyword evidence="1" id="KW-0812">Transmembrane</keyword>
<evidence type="ECO:0000313" key="4">
    <source>
        <dbReference type="Proteomes" id="UP000827721"/>
    </source>
</evidence>
<evidence type="ECO:0000259" key="2">
    <source>
        <dbReference type="PROSITE" id="PS50181"/>
    </source>
</evidence>
<dbReference type="InterPro" id="IPR050796">
    <property type="entry name" value="SCF_F-box_component"/>
</dbReference>
<sequence length="303" mass="35386">MSSNPLPVTILHYILGLLPVKDIVTFGCVCKAWRDIVIDPNFVSTHLNFQSESRRCLLYYKEGGRHGGKNVFLSVNDRNFAAHSILEVPFSRMLRKNHQRLRFSHWRGMRGEKLELMPDAMQRTIIQQWLSMDVFIGLLIGLKVVLVSLFWYLILVVRNLERTLPKYDRDEDSKSLGYGYQPQVSLVMLRESLAMIVCYFRNPVVMECCNIWVMRKYGMADSWSKQHSIGPITSIYRCLGIVNNRDLMLHTYDPDDLVTFRESLVLYKEGFHLTPRKDLLVEGGIHLGKRKRSVFMLLQQKWL</sequence>
<dbReference type="PROSITE" id="PS50181">
    <property type="entry name" value="FBOX"/>
    <property type="match status" value="1"/>
</dbReference>
<dbReference type="Pfam" id="PF00646">
    <property type="entry name" value="F-box"/>
    <property type="match status" value="1"/>
</dbReference>
<dbReference type="InterPro" id="IPR001810">
    <property type="entry name" value="F-box_dom"/>
</dbReference>
<evidence type="ECO:0000313" key="3">
    <source>
        <dbReference type="EMBL" id="KAH7575223.1"/>
    </source>
</evidence>
<dbReference type="SUPFAM" id="SSF81383">
    <property type="entry name" value="F-box domain"/>
    <property type="match status" value="1"/>
</dbReference>
<proteinExistence type="predicted"/>
<feature type="domain" description="F-box" evidence="2">
    <location>
        <begin position="1"/>
        <end position="47"/>
    </location>
</feature>
<feature type="transmembrane region" description="Helical" evidence="1">
    <location>
        <begin position="134"/>
        <end position="157"/>
    </location>
</feature>
<dbReference type="InterPro" id="IPR036047">
    <property type="entry name" value="F-box-like_dom_sf"/>
</dbReference>
<dbReference type="Gene3D" id="1.20.1280.50">
    <property type="match status" value="1"/>
</dbReference>
<keyword evidence="4" id="KW-1185">Reference proteome</keyword>
<protein>
    <recommendedName>
        <fullName evidence="2">F-box domain-containing protein</fullName>
    </recommendedName>
</protein>
<name>A0ABQ8IEZ3_9ROSI</name>
<accession>A0ABQ8IEZ3</accession>
<dbReference type="Proteomes" id="UP000827721">
    <property type="component" value="Unassembled WGS sequence"/>
</dbReference>
<gene>
    <name evidence="3" type="ORF">JRO89_XS02G0064800</name>
</gene>
<keyword evidence="1" id="KW-1133">Transmembrane helix</keyword>
<dbReference type="PANTHER" id="PTHR31672">
    <property type="entry name" value="BNACNNG10540D PROTEIN"/>
    <property type="match status" value="1"/>
</dbReference>
<keyword evidence="1" id="KW-0472">Membrane</keyword>